<accession>A0A453JWT6</accession>
<evidence type="ECO:0000313" key="3">
    <source>
        <dbReference type="Proteomes" id="UP000015105"/>
    </source>
</evidence>
<evidence type="ECO:0000313" key="2">
    <source>
        <dbReference type="EnsemblPlants" id="AET5Gv20220300.15"/>
    </source>
</evidence>
<evidence type="ECO:0000256" key="1">
    <source>
        <dbReference type="SAM" id="SignalP"/>
    </source>
</evidence>
<reference evidence="2" key="4">
    <citation type="submission" date="2019-03" db="UniProtKB">
        <authorList>
            <consortium name="EnsemblPlants"/>
        </authorList>
    </citation>
    <scope>IDENTIFICATION</scope>
</reference>
<dbReference type="EnsemblPlants" id="AET5Gv20220300.15">
    <property type="protein sequence ID" value="AET5Gv20220300.15"/>
    <property type="gene ID" value="AET5Gv20220300"/>
</dbReference>
<reference evidence="3" key="2">
    <citation type="journal article" date="2017" name="Nat. Plants">
        <title>The Aegilops tauschii genome reveals multiple impacts of transposons.</title>
        <authorList>
            <person name="Zhao G."/>
            <person name="Zou C."/>
            <person name="Li K."/>
            <person name="Wang K."/>
            <person name="Li T."/>
            <person name="Gao L."/>
            <person name="Zhang X."/>
            <person name="Wang H."/>
            <person name="Yang Z."/>
            <person name="Liu X."/>
            <person name="Jiang W."/>
            <person name="Mao L."/>
            <person name="Kong X."/>
            <person name="Jiao Y."/>
            <person name="Jia J."/>
        </authorList>
    </citation>
    <scope>NUCLEOTIDE SEQUENCE [LARGE SCALE GENOMIC DNA]</scope>
    <source>
        <strain evidence="3">cv. AL8/78</strain>
    </source>
</reference>
<reference evidence="3" key="1">
    <citation type="journal article" date="2014" name="Science">
        <title>Ancient hybridizations among the ancestral genomes of bread wheat.</title>
        <authorList>
            <consortium name="International Wheat Genome Sequencing Consortium,"/>
            <person name="Marcussen T."/>
            <person name="Sandve S.R."/>
            <person name="Heier L."/>
            <person name="Spannagl M."/>
            <person name="Pfeifer M."/>
            <person name="Jakobsen K.S."/>
            <person name="Wulff B.B."/>
            <person name="Steuernagel B."/>
            <person name="Mayer K.F."/>
            <person name="Olsen O.A."/>
        </authorList>
    </citation>
    <scope>NUCLEOTIDE SEQUENCE [LARGE SCALE GENOMIC DNA]</scope>
    <source>
        <strain evidence="3">cv. AL8/78</strain>
    </source>
</reference>
<dbReference type="Gramene" id="AET5Gv20220300.15">
    <property type="protein sequence ID" value="AET5Gv20220300.15"/>
    <property type="gene ID" value="AET5Gv20220300"/>
</dbReference>
<feature type="signal peptide" evidence="1">
    <location>
        <begin position="1"/>
        <end position="17"/>
    </location>
</feature>
<keyword evidence="1" id="KW-0732">Signal</keyword>
<name>A0A453JWT6_AEGTS</name>
<feature type="chain" id="PRO_5019437394" evidence="1">
    <location>
        <begin position="18"/>
        <end position="78"/>
    </location>
</feature>
<dbReference type="Proteomes" id="UP000015105">
    <property type="component" value="Chromosome 5D"/>
</dbReference>
<reference evidence="2" key="3">
    <citation type="journal article" date="2017" name="Nature">
        <title>Genome sequence of the progenitor of the wheat D genome Aegilops tauschii.</title>
        <authorList>
            <person name="Luo M.C."/>
            <person name="Gu Y.Q."/>
            <person name="Puiu D."/>
            <person name="Wang H."/>
            <person name="Twardziok S.O."/>
            <person name="Deal K.R."/>
            <person name="Huo N."/>
            <person name="Zhu T."/>
            <person name="Wang L."/>
            <person name="Wang Y."/>
            <person name="McGuire P.E."/>
            <person name="Liu S."/>
            <person name="Long H."/>
            <person name="Ramasamy R.K."/>
            <person name="Rodriguez J.C."/>
            <person name="Van S.L."/>
            <person name="Yuan L."/>
            <person name="Wang Z."/>
            <person name="Xia Z."/>
            <person name="Xiao L."/>
            <person name="Anderson O.D."/>
            <person name="Ouyang S."/>
            <person name="Liang Y."/>
            <person name="Zimin A.V."/>
            <person name="Pertea G."/>
            <person name="Qi P."/>
            <person name="Bennetzen J.L."/>
            <person name="Dai X."/>
            <person name="Dawson M.W."/>
            <person name="Muller H.G."/>
            <person name="Kugler K."/>
            <person name="Rivarola-Duarte L."/>
            <person name="Spannagl M."/>
            <person name="Mayer K.F.X."/>
            <person name="Lu F.H."/>
            <person name="Bevan M.W."/>
            <person name="Leroy P."/>
            <person name="Li P."/>
            <person name="You F.M."/>
            <person name="Sun Q."/>
            <person name="Liu Z."/>
            <person name="Lyons E."/>
            <person name="Wicker T."/>
            <person name="Salzberg S.L."/>
            <person name="Devos K.M."/>
            <person name="Dvorak J."/>
        </authorList>
    </citation>
    <scope>NUCLEOTIDE SEQUENCE [LARGE SCALE GENOMIC DNA]</scope>
    <source>
        <strain evidence="2">cv. AL8/78</strain>
    </source>
</reference>
<reference evidence="2" key="5">
    <citation type="journal article" date="2021" name="G3 (Bethesda)">
        <title>Aegilops tauschii genome assembly Aet v5.0 features greater sequence contiguity and improved annotation.</title>
        <authorList>
            <person name="Wang L."/>
            <person name="Zhu T."/>
            <person name="Rodriguez J.C."/>
            <person name="Deal K.R."/>
            <person name="Dubcovsky J."/>
            <person name="McGuire P.E."/>
            <person name="Lux T."/>
            <person name="Spannagl M."/>
            <person name="Mayer K.F.X."/>
            <person name="Baldrich P."/>
            <person name="Meyers B.C."/>
            <person name="Huo N."/>
            <person name="Gu Y.Q."/>
            <person name="Zhou H."/>
            <person name="Devos K.M."/>
            <person name="Bennetzen J.L."/>
            <person name="Unver T."/>
            <person name="Budak H."/>
            <person name="Gulick P.J."/>
            <person name="Galiba G."/>
            <person name="Kalapos B."/>
            <person name="Nelson D.R."/>
            <person name="Li P."/>
            <person name="You F.M."/>
            <person name="Luo M.C."/>
            <person name="Dvorak J."/>
        </authorList>
    </citation>
    <scope>NUCLEOTIDE SEQUENCE [LARGE SCALE GENOMIC DNA]</scope>
    <source>
        <strain evidence="2">cv. AL8/78</strain>
    </source>
</reference>
<sequence>KVGLMLWLLNLPAFTYASKSLLANAVQFSIHLMLACNPNSSCRSAMLMTATSALLATRTSGSYMASRLSREKIVGSIC</sequence>
<proteinExistence type="predicted"/>
<dbReference type="AlphaFoldDB" id="A0A453JWT6"/>
<keyword evidence="3" id="KW-1185">Reference proteome</keyword>
<protein>
    <submittedName>
        <fullName evidence="2">Uncharacterized protein</fullName>
    </submittedName>
</protein>
<organism evidence="2 3">
    <name type="scientific">Aegilops tauschii subsp. strangulata</name>
    <name type="common">Goatgrass</name>
    <dbReference type="NCBI Taxonomy" id="200361"/>
    <lineage>
        <taxon>Eukaryota</taxon>
        <taxon>Viridiplantae</taxon>
        <taxon>Streptophyta</taxon>
        <taxon>Embryophyta</taxon>
        <taxon>Tracheophyta</taxon>
        <taxon>Spermatophyta</taxon>
        <taxon>Magnoliopsida</taxon>
        <taxon>Liliopsida</taxon>
        <taxon>Poales</taxon>
        <taxon>Poaceae</taxon>
        <taxon>BOP clade</taxon>
        <taxon>Pooideae</taxon>
        <taxon>Triticodae</taxon>
        <taxon>Triticeae</taxon>
        <taxon>Triticinae</taxon>
        <taxon>Aegilops</taxon>
    </lineage>
</organism>